<feature type="non-terminal residue" evidence="2">
    <location>
        <position position="1"/>
    </location>
</feature>
<dbReference type="Gene3D" id="3.40.50.970">
    <property type="match status" value="1"/>
</dbReference>
<proteinExistence type="predicted"/>
<dbReference type="AlphaFoldDB" id="A0A383ASU9"/>
<organism evidence="2">
    <name type="scientific">marine metagenome</name>
    <dbReference type="NCBI Taxonomy" id="408172"/>
    <lineage>
        <taxon>unclassified sequences</taxon>
        <taxon>metagenomes</taxon>
        <taxon>ecological metagenomes</taxon>
    </lineage>
</organism>
<feature type="non-terminal residue" evidence="2">
    <location>
        <position position="249"/>
    </location>
</feature>
<dbReference type="PANTHER" id="PTHR43825:SF3">
    <property type="entry name" value="PYRUVATE DEHYDROGENASE E1 COMPONENT"/>
    <property type="match status" value="1"/>
</dbReference>
<reference evidence="2" key="1">
    <citation type="submission" date="2018-05" db="EMBL/GenBank/DDBJ databases">
        <authorList>
            <person name="Lanie J.A."/>
            <person name="Ng W.-L."/>
            <person name="Kazmierczak K.M."/>
            <person name="Andrzejewski T.M."/>
            <person name="Davidsen T.M."/>
            <person name="Wayne K.J."/>
            <person name="Tettelin H."/>
            <person name="Glass J.I."/>
            <person name="Rusch D."/>
            <person name="Podicherti R."/>
            <person name="Tsui H.-C.T."/>
            <person name="Winkler M.E."/>
        </authorList>
    </citation>
    <scope>NUCLEOTIDE SEQUENCE</scope>
</reference>
<name>A0A383ASU9_9ZZZZ</name>
<dbReference type="InterPro" id="IPR029061">
    <property type="entry name" value="THDP-binding"/>
</dbReference>
<evidence type="ECO:0000313" key="2">
    <source>
        <dbReference type="EMBL" id="SVE11016.1"/>
    </source>
</evidence>
<dbReference type="PANTHER" id="PTHR43825">
    <property type="entry name" value="PYRUVATE DEHYDROGENASE E1 COMPONENT"/>
    <property type="match status" value="1"/>
</dbReference>
<dbReference type="InterPro" id="IPR051157">
    <property type="entry name" value="PDH/Transketolase"/>
</dbReference>
<evidence type="ECO:0000256" key="1">
    <source>
        <dbReference type="SAM" id="MobiDB-lite"/>
    </source>
</evidence>
<gene>
    <name evidence="2" type="ORF">METZ01_LOCUS463870</name>
</gene>
<feature type="region of interest" description="Disordered" evidence="1">
    <location>
        <begin position="43"/>
        <end position="66"/>
    </location>
</feature>
<evidence type="ECO:0008006" key="3">
    <source>
        <dbReference type="Google" id="ProtNLM"/>
    </source>
</evidence>
<sequence length="249" mass="28237">KASEEPTKQIDEKTKPLVLKKEIFKEGEVLPETEKIIKEAESTIPQKVKKEPTRKIPARSNGADIDPTETQEWLDSLTAVISKDGSDRAHYILKKLIDETYKEGINKPLTRNTPYINTISPENEVKSPGDQNIERKIRSLIRWNAAAMVVKANKKNPELGGHIGTFASAATLYDVGMNHFWRAKNNKFGGDLVYFQGHSAPGMYARAYLEGRLTEKQLNNFRQEVDGKGLSSYPHPWLMPKFWQFPIVS</sequence>
<dbReference type="SUPFAM" id="SSF52518">
    <property type="entry name" value="Thiamin diphosphate-binding fold (THDP-binding)"/>
    <property type="match status" value="1"/>
</dbReference>
<dbReference type="EMBL" id="UINC01194768">
    <property type="protein sequence ID" value="SVE11016.1"/>
    <property type="molecule type" value="Genomic_DNA"/>
</dbReference>
<protein>
    <recommendedName>
        <fullName evidence="3">Pyruvate dehydrogenase (Acetyl-transferring), homodimeric type</fullName>
    </recommendedName>
</protein>
<accession>A0A383ASU9</accession>